<dbReference type="Pfam" id="PF13193">
    <property type="entry name" value="AMP-binding_C"/>
    <property type="match status" value="1"/>
</dbReference>
<feature type="domain" description="AMP-dependent synthetase/ligase" evidence="2">
    <location>
        <begin position="25"/>
        <end position="377"/>
    </location>
</feature>
<evidence type="ECO:0000313" key="5">
    <source>
        <dbReference type="Proteomes" id="UP000192674"/>
    </source>
</evidence>
<dbReference type="InterPro" id="IPR045851">
    <property type="entry name" value="AMP-bd_C_sf"/>
</dbReference>
<dbReference type="PANTHER" id="PTHR43767">
    <property type="entry name" value="LONG-CHAIN-FATTY-ACID--COA LIGASE"/>
    <property type="match status" value="1"/>
</dbReference>
<name>A0A1Y5X677_KIBAR</name>
<feature type="domain" description="AMP-binding enzyme C-terminal" evidence="3">
    <location>
        <begin position="426"/>
        <end position="501"/>
    </location>
</feature>
<dbReference type="EMBL" id="FWXV01000001">
    <property type="protein sequence ID" value="SMC73891.1"/>
    <property type="molecule type" value="Genomic_DNA"/>
</dbReference>
<sequence>MSEALDARYRAEGYWRGRTLGSLLRDWAQKYGMRTALVDATTRMSYVELSARADRMAAGLVKLGIQRGDRVVVQLPNIADFVVLCFALFRVGAAPVLALPPHRLNEIRHLCQLSEAVAYVIPSRHAGFDYRSLASAVVAEVPSVRHVLVAGESLSDVDEDPVALDEPDPSSVALYLLSGGTTGLPKLIPRTHDDYAYNFRASAEVCELGPASVYLAALPVAHNFPLGCPGVFGTLHAGGTAVLASSPAPEVAFPLIHQEKVTITAVVPPLALLWLDNATSLPSLRLLQVGGAKLQPEVAKRITPELGCALQQVFGMAEGLLNYTRLDDPQDLVLTTQGRPMSPADEIRIVDSSGDPVAPGERGELLTRGPYTIRGYFRSEQPHSFTPDGFYRSGDLVRQLPSGHLVVEGRVKDLINRGGDKIACDEVENHLLGHPQVRDVAMVALPDRILGERSCAVVVPRDGAPSLASLKKLLIAQGLATYKLPDQLVVVDALPLTNVGKVDKQRLAAQLKGER</sequence>
<dbReference type="SUPFAM" id="SSF56801">
    <property type="entry name" value="Acetyl-CoA synthetase-like"/>
    <property type="match status" value="1"/>
</dbReference>
<dbReference type="PROSITE" id="PS00455">
    <property type="entry name" value="AMP_BINDING"/>
    <property type="match status" value="1"/>
</dbReference>
<dbReference type="InterPro" id="IPR025110">
    <property type="entry name" value="AMP-bd_C"/>
</dbReference>
<protein>
    <submittedName>
        <fullName evidence="4">2,3-dihydroxybenzoate-AMP ligase</fullName>
    </submittedName>
</protein>
<dbReference type="RefSeq" id="WP_327221999.1">
    <property type="nucleotide sequence ID" value="NZ_FWXV01000001.1"/>
</dbReference>
<evidence type="ECO:0000259" key="3">
    <source>
        <dbReference type="Pfam" id="PF13193"/>
    </source>
</evidence>
<dbReference type="InterPro" id="IPR000873">
    <property type="entry name" value="AMP-dep_synth/lig_dom"/>
</dbReference>
<proteinExistence type="predicted"/>
<dbReference type="Gene3D" id="2.30.38.10">
    <property type="entry name" value="Luciferase, Domain 3"/>
    <property type="match status" value="1"/>
</dbReference>
<reference evidence="4 5" key="1">
    <citation type="submission" date="2017-04" db="EMBL/GenBank/DDBJ databases">
        <authorList>
            <person name="Afonso C.L."/>
            <person name="Miller P.J."/>
            <person name="Scott M.A."/>
            <person name="Spackman E."/>
            <person name="Goraichik I."/>
            <person name="Dimitrov K.M."/>
            <person name="Suarez D.L."/>
            <person name="Swayne D.E."/>
        </authorList>
    </citation>
    <scope>NUCLEOTIDE SEQUENCE [LARGE SCALE GENOMIC DNA]</scope>
    <source>
        <strain evidence="4 5">DSM 43828</strain>
    </source>
</reference>
<organism evidence="4 5">
    <name type="scientific">Kibdelosporangium aridum</name>
    <dbReference type="NCBI Taxonomy" id="2030"/>
    <lineage>
        <taxon>Bacteria</taxon>
        <taxon>Bacillati</taxon>
        <taxon>Actinomycetota</taxon>
        <taxon>Actinomycetes</taxon>
        <taxon>Pseudonocardiales</taxon>
        <taxon>Pseudonocardiaceae</taxon>
        <taxon>Kibdelosporangium</taxon>
    </lineage>
</organism>
<dbReference type="CDD" id="cd05920">
    <property type="entry name" value="23DHB-AMP_lg"/>
    <property type="match status" value="1"/>
</dbReference>
<keyword evidence="1 4" id="KW-0436">Ligase</keyword>
<keyword evidence="5" id="KW-1185">Reference proteome</keyword>
<evidence type="ECO:0000259" key="2">
    <source>
        <dbReference type="Pfam" id="PF00501"/>
    </source>
</evidence>
<dbReference type="Proteomes" id="UP000192674">
    <property type="component" value="Unassembled WGS sequence"/>
</dbReference>
<gene>
    <name evidence="4" type="ORF">SAMN05661093_01811</name>
</gene>
<dbReference type="FunFam" id="2.30.38.10:FF:000003">
    <property type="entry name" value="Vibriobactin-specific 2,3-dihydroxybenzoate-AMP ligase"/>
    <property type="match status" value="1"/>
</dbReference>
<dbReference type="Pfam" id="PF00501">
    <property type="entry name" value="AMP-binding"/>
    <property type="match status" value="1"/>
</dbReference>
<dbReference type="GO" id="GO:0016878">
    <property type="term" value="F:acid-thiol ligase activity"/>
    <property type="evidence" value="ECO:0007669"/>
    <property type="project" value="UniProtKB-ARBA"/>
</dbReference>
<evidence type="ECO:0000313" key="4">
    <source>
        <dbReference type="EMBL" id="SMC73891.1"/>
    </source>
</evidence>
<accession>A0A1Y5X677</accession>
<dbReference type="InterPro" id="IPR050237">
    <property type="entry name" value="ATP-dep_AMP-bd_enzyme"/>
</dbReference>
<dbReference type="InterPro" id="IPR020845">
    <property type="entry name" value="AMP-binding_CS"/>
</dbReference>
<evidence type="ECO:0000256" key="1">
    <source>
        <dbReference type="ARBA" id="ARBA00022598"/>
    </source>
</evidence>
<dbReference type="AlphaFoldDB" id="A0A1Y5X677"/>
<dbReference type="PANTHER" id="PTHR43767:SF1">
    <property type="entry name" value="NONRIBOSOMAL PEPTIDE SYNTHASE PES1 (EUROFUNG)-RELATED"/>
    <property type="match status" value="1"/>
</dbReference>
<dbReference type="Gene3D" id="3.40.50.980">
    <property type="match status" value="2"/>
</dbReference>
<dbReference type="Gene3D" id="3.30.300.30">
    <property type="match status" value="1"/>
</dbReference>